<dbReference type="InterPro" id="IPR008984">
    <property type="entry name" value="SMAD_FHA_dom_sf"/>
</dbReference>
<dbReference type="Proteomes" id="UP000009309">
    <property type="component" value="Unassembled WGS sequence"/>
</dbReference>
<keyword evidence="3" id="KW-1185">Reference proteome</keyword>
<proteinExistence type="predicted"/>
<evidence type="ECO:0000313" key="3">
    <source>
        <dbReference type="Proteomes" id="UP000009309"/>
    </source>
</evidence>
<protein>
    <recommendedName>
        <fullName evidence="1">FHA domain-containing protein</fullName>
    </recommendedName>
</protein>
<dbReference type="Pfam" id="PF00498">
    <property type="entry name" value="FHA"/>
    <property type="match status" value="1"/>
</dbReference>
<dbReference type="PROSITE" id="PS50006">
    <property type="entry name" value="FHA_DOMAIN"/>
    <property type="match status" value="1"/>
</dbReference>
<evidence type="ECO:0000259" key="1">
    <source>
        <dbReference type="PROSITE" id="PS50006"/>
    </source>
</evidence>
<accession>I2GTF3</accession>
<dbReference type="STRING" id="1185876.BN8_06588"/>
<evidence type="ECO:0000313" key="2">
    <source>
        <dbReference type="EMBL" id="CCH57182.1"/>
    </source>
</evidence>
<gene>
    <name evidence="2" type="ORF">BN8_06588</name>
</gene>
<organism evidence="2 3">
    <name type="scientific">Fibrisoma limi BUZ 3</name>
    <dbReference type="NCBI Taxonomy" id="1185876"/>
    <lineage>
        <taxon>Bacteria</taxon>
        <taxon>Pseudomonadati</taxon>
        <taxon>Bacteroidota</taxon>
        <taxon>Cytophagia</taxon>
        <taxon>Cytophagales</taxon>
        <taxon>Spirosomataceae</taxon>
        <taxon>Fibrisoma</taxon>
    </lineage>
</organism>
<reference evidence="2 3" key="1">
    <citation type="journal article" date="2012" name="J. Bacteriol.">
        <title>Genome Sequence of the Filamentous Bacterium Fibrisoma limi BUZ 3T.</title>
        <authorList>
            <person name="Filippini M."/>
            <person name="Qi W."/>
            <person name="Jaenicke S."/>
            <person name="Goesmann A."/>
            <person name="Smits T.H."/>
            <person name="Bagheri H.C."/>
        </authorList>
    </citation>
    <scope>NUCLEOTIDE SEQUENCE [LARGE SCALE GENOMIC DNA]</scope>
    <source>
        <strain evidence="3">BUZ 3T</strain>
    </source>
</reference>
<dbReference type="eggNOG" id="ENOG502Z9UN">
    <property type="taxonomic scope" value="Bacteria"/>
</dbReference>
<dbReference type="Gene3D" id="2.60.200.20">
    <property type="match status" value="1"/>
</dbReference>
<name>I2GTF3_9BACT</name>
<dbReference type="AlphaFoldDB" id="I2GTF3"/>
<sequence>MSYLHRPFCVLSLYLSLKADDHSKEIYGSIVYRGVILTKRLHMANQSGGWLGKLSSLIIPPSHHEAAAAPSVSNKRILDELVASFEDSIGRESVGSSMLFNAHFLIILHPDTYEERMNAFPVIVNEAVRAFNTVIESHRSQYEQVSPVASSWYFKFGSGREFGGEPVNVTDIHVIGALTGILAGTAQPQAPADKVNVTRRVKQTNRYEKVDVDLNAFQHIDFREPGAFVVKFNFGTPPPPASPGRAPVVGAGVTKANPSSLPRSLNEGLAQLDYYIAETSREYTYAMRDREIVIARKEPENQHFPNYLLVESAYVSNPHARIRFNESTGSFQITSFSRNETRVNEQLIPKSEPANPVWYELPDKAQILLNSMVTLNFQSNR</sequence>
<comment type="caution">
    <text evidence="2">The sequence shown here is derived from an EMBL/GenBank/DDBJ whole genome shotgun (WGS) entry which is preliminary data.</text>
</comment>
<dbReference type="SUPFAM" id="SSF49879">
    <property type="entry name" value="SMAD/FHA domain"/>
    <property type="match status" value="1"/>
</dbReference>
<dbReference type="InterPro" id="IPR000253">
    <property type="entry name" value="FHA_dom"/>
</dbReference>
<feature type="domain" description="FHA" evidence="1">
    <location>
        <begin position="292"/>
        <end position="348"/>
    </location>
</feature>
<dbReference type="EMBL" id="CAIT01000010">
    <property type="protein sequence ID" value="CCH57182.1"/>
    <property type="molecule type" value="Genomic_DNA"/>
</dbReference>